<feature type="binding site" evidence="6 8">
    <location>
        <position position="187"/>
    </location>
    <ligand>
        <name>S-adenosyl-L-methionine</name>
        <dbReference type="ChEBI" id="CHEBI:59789"/>
    </ligand>
</feature>
<dbReference type="InterPro" id="IPR002877">
    <property type="entry name" value="RNA_MeTrfase_FtsJ_dom"/>
</dbReference>
<dbReference type="GO" id="GO:0005737">
    <property type="term" value="C:cytoplasm"/>
    <property type="evidence" value="ECO:0007669"/>
    <property type="project" value="UniProtKB-SubCell"/>
</dbReference>
<reference evidence="12" key="1">
    <citation type="journal article" date="2014" name="Int. J. Syst. Evol. Microbiol.">
        <title>Complete genome sequence of Corynebacterium casei LMG S-19264T (=DSM 44701T), isolated from a smear-ripened cheese.</title>
        <authorList>
            <consortium name="US DOE Joint Genome Institute (JGI-PGF)"/>
            <person name="Walter F."/>
            <person name="Albersmeier A."/>
            <person name="Kalinowski J."/>
            <person name="Ruckert C."/>
        </authorList>
    </citation>
    <scope>NUCLEOTIDE SEQUENCE</scope>
    <source>
        <strain evidence="12">CGMCC 1.7086</strain>
    </source>
</reference>
<evidence type="ECO:0000256" key="7">
    <source>
        <dbReference type="PIRSR" id="PIRSR028774-1"/>
    </source>
</evidence>
<feature type="domain" description="Ribosomal RNA large subunit methyltransferase M THUMP-like" evidence="11">
    <location>
        <begin position="84"/>
        <end position="162"/>
    </location>
</feature>
<comment type="catalytic activity">
    <reaction evidence="6">
        <text>cytidine(2498) in 23S rRNA + S-adenosyl-L-methionine = 2'-O-methylcytidine(2498) in 23S rRNA + S-adenosyl-L-homocysteine + H(+)</text>
        <dbReference type="Rhea" id="RHEA:42788"/>
        <dbReference type="Rhea" id="RHEA-COMP:10244"/>
        <dbReference type="Rhea" id="RHEA-COMP:10245"/>
        <dbReference type="ChEBI" id="CHEBI:15378"/>
        <dbReference type="ChEBI" id="CHEBI:57856"/>
        <dbReference type="ChEBI" id="CHEBI:59789"/>
        <dbReference type="ChEBI" id="CHEBI:74495"/>
        <dbReference type="ChEBI" id="CHEBI:82748"/>
        <dbReference type="EC" id="2.1.1.186"/>
    </reaction>
</comment>
<protein>
    <recommendedName>
        <fullName evidence="6">Ribosomal RNA large subunit methyltransferase M</fullName>
        <ecNumber evidence="6">2.1.1.186</ecNumber>
    </recommendedName>
    <alternativeName>
        <fullName evidence="6">23S rRNA (cytidine2498-2'-O)-methyltransferase</fullName>
    </alternativeName>
    <alternativeName>
        <fullName evidence="6">23S rRNA 2'-O-ribose methyltransferase RlmM</fullName>
    </alternativeName>
</protein>
<dbReference type="GO" id="GO:0032259">
    <property type="term" value="P:methylation"/>
    <property type="evidence" value="ECO:0007669"/>
    <property type="project" value="UniProtKB-KW"/>
</dbReference>
<dbReference type="Proteomes" id="UP000606935">
    <property type="component" value="Unassembled WGS sequence"/>
</dbReference>
<keyword evidence="4 6" id="KW-0808">Transferase</keyword>
<reference evidence="12" key="2">
    <citation type="submission" date="2020-09" db="EMBL/GenBank/DDBJ databases">
        <authorList>
            <person name="Sun Q."/>
            <person name="Zhou Y."/>
        </authorList>
    </citation>
    <scope>NUCLEOTIDE SEQUENCE</scope>
    <source>
        <strain evidence="12">CGMCC 1.7086</strain>
    </source>
</reference>
<keyword evidence="13" id="KW-1185">Reference proteome</keyword>
<evidence type="ECO:0000256" key="1">
    <source>
        <dbReference type="ARBA" id="ARBA00022490"/>
    </source>
</evidence>
<dbReference type="InterPro" id="IPR048646">
    <property type="entry name" value="RlmM_THUMP-like"/>
</dbReference>
<evidence type="ECO:0000256" key="6">
    <source>
        <dbReference type="HAMAP-Rule" id="MF_01551"/>
    </source>
</evidence>
<dbReference type="Pfam" id="PF21239">
    <property type="entry name" value="RLMM_N"/>
    <property type="match status" value="1"/>
</dbReference>
<keyword evidence="2 6" id="KW-0698">rRNA processing</keyword>
<organism evidence="12 13">
    <name type="scientific">Bowmanella pacifica</name>
    <dbReference type="NCBI Taxonomy" id="502051"/>
    <lineage>
        <taxon>Bacteria</taxon>
        <taxon>Pseudomonadati</taxon>
        <taxon>Pseudomonadota</taxon>
        <taxon>Gammaproteobacteria</taxon>
        <taxon>Alteromonadales</taxon>
        <taxon>Alteromonadaceae</taxon>
        <taxon>Bowmanella</taxon>
    </lineage>
</organism>
<evidence type="ECO:0000313" key="12">
    <source>
        <dbReference type="EMBL" id="GGO74379.1"/>
    </source>
</evidence>
<dbReference type="Pfam" id="PF01728">
    <property type="entry name" value="FtsJ"/>
    <property type="match status" value="1"/>
</dbReference>
<dbReference type="Gene3D" id="3.40.50.150">
    <property type="entry name" value="Vaccinia Virus protein VP39"/>
    <property type="match status" value="1"/>
</dbReference>
<evidence type="ECO:0000313" key="13">
    <source>
        <dbReference type="Proteomes" id="UP000606935"/>
    </source>
</evidence>
<evidence type="ECO:0000256" key="2">
    <source>
        <dbReference type="ARBA" id="ARBA00022552"/>
    </source>
</evidence>
<dbReference type="Gene3D" id="3.30.70.2810">
    <property type="match status" value="1"/>
</dbReference>
<evidence type="ECO:0000259" key="10">
    <source>
        <dbReference type="Pfam" id="PF18125"/>
    </source>
</evidence>
<comment type="subcellular location">
    <subcellularLocation>
        <location evidence="6">Cytoplasm</location>
    </subcellularLocation>
</comment>
<proteinExistence type="inferred from homology"/>
<dbReference type="InterPro" id="IPR011224">
    <property type="entry name" value="rRNA_MeTrfase_M"/>
</dbReference>
<evidence type="ECO:0000259" key="11">
    <source>
        <dbReference type="Pfam" id="PF21239"/>
    </source>
</evidence>
<sequence length="353" mass="39793">MAGLLAYCRAGFEGDLANELQEKAAQLEIFGFARTKANSAFVLFDCYQPDDVELLARQLPLRDVIFSRQQFACLAVLDDLDPTDRISPILAACEAFPLCGDLRVEYPDTTEGRELSKFCRKFSVPLRQALRKAGKLTQKENPKKPVLFAFFTSGQQLFLGFAEPVSVSPHALGIMRLKTPAEAPSRSSLKLDEAIQIFLTPAEQESRFQPGMHGVDLGACPGGWTYQLVRRGLFVQSVDNGAMAPSLMETGQVRHFAEDGFKFRPKKKNVHWLVCDMVEQPVRVAKLMAEWVLEGWCKEAIFNLKLPMKRRFETVQQALQAIEGAMGSRAYQIQAKHLYHDREEITLHLRLKN</sequence>
<comment type="caution">
    <text evidence="12">The sequence shown here is derived from an EMBL/GenBank/DDBJ whole genome shotgun (WGS) entry which is preliminary data.</text>
</comment>
<comment type="similarity">
    <text evidence="6">Belongs to the class I-like SAM-binding methyltransferase superfamily. RNA methyltransferase RlmE family. RlmM subfamily.</text>
</comment>
<dbReference type="InterPro" id="IPR040739">
    <property type="entry name" value="RlmM_FDX"/>
</dbReference>
<evidence type="ECO:0000256" key="3">
    <source>
        <dbReference type="ARBA" id="ARBA00022603"/>
    </source>
</evidence>
<feature type="binding site" evidence="6 8">
    <location>
        <position position="259"/>
    </location>
    <ligand>
        <name>S-adenosyl-L-methionine</name>
        <dbReference type="ChEBI" id="CHEBI:59789"/>
    </ligand>
</feature>
<feature type="binding site" evidence="6 8">
    <location>
        <position position="276"/>
    </location>
    <ligand>
        <name>S-adenosyl-L-methionine</name>
        <dbReference type="ChEBI" id="CHEBI:59789"/>
    </ligand>
</feature>
<dbReference type="SUPFAM" id="SSF53335">
    <property type="entry name" value="S-adenosyl-L-methionine-dependent methyltransferases"/>
    <property type="match status" value="1"/>
</dbReference>
<dbReference type="EC" id="2.1.1.186" evidence="6"/>
<keyword evidence="5 6" id="KW-0949">S-adenosyl-L-methionine</keyword>
<dbReference type="NCBIfam" id="NF008734">
    <property type="entry name" value="PRK11760.1"/>
    <property type="match status" value="1"/>
</dbReference>
<feature type="binding site" evidence="6 8">
    <location>
        <position position="239"/>
    </location>
    <ligand>
        <name>S-adenosyl-L-methionine</name>
        <dbReference type="ChEBI" id="CHEBI:59789"/>
    </ligand>
</feature>
<dbReference type="PIRSF" id="PIRSF028774">
    <property type="entry name" value="UCP028774"/>
    <property type="match status" value="1"/>
</dbReference>
<dbReference type="RefSeq" id="WP_188698830.1">
    <property type="nucleotide sequence ID" value="NZ_BMLS01000008.1"/>
</dbReference>
<dbReference type="HAMAP" id="MF_01551">
    <property type="entry name" value="23SrRNA_methyltr_M"/>
    <property type="match status" value="1"/>
</dbReference>
<feature type="binding site" evidence="6 8">
    <location>
        <begin position="220"/>
        <end position="223"/>
    </location>
    <ligand>
        <name>S-adenosyl-L-methionine</name>
        <dbReference type="ChEBI" id="CHEBI:59789"/>
    </ligand>
</feature>
<dbReference type="AlphaFoldDB" id="A0A917Z3R0"/>
<keyword evidence="3 6" id="KW-0489">Methyltransferase</keyword>
<dbReference type="EMBL" id="BMLS01000008">
    <property type="protein sequence ID" value="GGO74379.1"/>
    <property type="molecule type" value="Genomic_DNA"/>
</dbReference>
<evidence type="ECO:0000256" key="4">
    <source>
        <dbReference type="ARBA" id="ARBA00022679"/>
    </source>
</evidence>
<evidence type="ECO:0000256" key="5">
    <source>
        <dbReference type="ARBA" id="ARBA00022691"/>
    </source>
</evidence>
<dbReference type="PANTHER" id="PTHR37524:SF2">
    <property type="entry name" value="RIBOSOMAL RNA METHYLTRANSFERASE FTSJ DOMAIN-CONTAINING PROTEIN"/>
    <property type="match status" value="1"/>
</dbReference>
<comment type="subunit">
    <text evidence="6">Monomer.</text>
</comment>
<feature type="active site" description="Proton acceptor" evidence="6 7">
    <location>
        <position position="305"/>
    </location>
</feature>
<dbReference type="GO" id="GO:0008757">
    <property type="term" value="F:S-adenosylmethionine-dependent methyltransferase activity"/>
    <property type="evidence" value="ECO:0007669"/>
    <property type="project" value="UniProtKB-UniRule"/>
</dbReference>
<dbReference type="Pfam" id="PF18125">
    <property type="entry name" value="RlmM_FDX"/>
    <property type="match status" value="1"/>
</dbReference>
<comment type="function">
    <text evidence="6">Catalyzes the 2'-O-methylation at nucleotide C2498 in 23S rRNA.</text>
</comment>
<keyword evidence="1 6" id="KW-0963">Cytoplasm</keyword>
<dbReference type="PANTHER" id="PTHR37524">
    <property type="entry name" value="RIBOSOMAL RNA LARGE SUBUNIT METHYLTRANSFERASE M"/>
    <property type="match status" value="1"/>
</dbReference>
<evidence type="ECO:0000256" key="8">
    <source>
        <dbReference type="PIRSR" id="PIRSR028774-2"/>
    </source>
</evidence>
<name>A0A917Z3R0_9ALTE</name>
<feature type="domain" description="RlmM ferredoxin-like" evidence="10">
    <location>
        <begin position="1"/>
        <end position="71"/>
    </location>
</feature>
<accession>A0A917Z3R0</accession>
<evidence type="ECO:0000259" key="9">
    <source>
        <dbReference type="Pfam" id="PF01728"/>
    </source>
</evidence>
<dbReference type="GO" id="GO:0006364">
    <property type="term" value="P:rRNA processing"/>
    <property type="evidence" value="ECO:0007669"/>
    <property type="project" value="UniProtKB-UniRule"/>
</dbReference>
<gene>
    <name evidence="6 12" type="primary">rlmM</name>
    <name evidence="12" type="ORF">GCM10010982_37070</name>
</gene>
<dbReference type="Gene3D" id="3.30.2300.20">
    <property type="match status" value="1"/>
</dbReference>
<dbReference type="InterPro" id="IPR029063">
    <property type="entry name" value="SAM-dependent_MTases_sf"/>
</dbReference>
<feature type="domain" description="Ribosomal RNA methyltransferase FtsJ" evidence="9">
    <location>
        <begin position="185"/>
        <end position="279"/>
    </location>
</feature>